<dbReference type="Proteomes" id="UP000258408">
    <property type="component" value="Segment"/>
</dbReference>
<sequence>MQQLQITSATRIGNREDAQTVAEWDWNDNEFPEGWYYLGEGAQRLVLLSPDGVVYKKEKPGEHQVNEDEFVNYFKASRIPVKNWRVPKTGLYVIGFEPVIAMEYVEGKYDIECRRYGVGFNEGCTCLQTPCTAWEWEKPTTLWDIIDLSETNILIEEDGTRVLIDIVA</sequence>
<evidence type="ECO:0000313" key="2">
    <source>
        <dbReference type="Proteomes" id="UP000258408"/>
    </source>
</evidence>
<reference evidence="1 2" key="1">
    <citation type="submission" date="2018-06" db="EMBL/GenBank/DDBJ databases">
        <authorList>
            <person name="Luttrell C.E."/>
            <person name="Myers K.N."/>
            <person name="Simpson A.N."/>
            <person name="Sulollari A."/>
            <person name="Suri N."/>
            <person name="Nayek S."/>
            <person name="Bhuiyan S."/>
            <person name="Smith B.R."/>
            <person name="Hughes L.E."/>
            <person name="Garlena R.A."/>
            <person name="Russell D.A."/>
            <person name="Pope W.H."/>
            <person name="Jacobs-Sera D."/>
            <person name="Hatfull G.F."/>
        </authorList>
    </citation>
    <scope>NUCLEOTIDE SEQUENCE [LARGE SCALE GENOMIC DNA]</scope>
</reference>
<dbReference type="GeneID" id="55600043"/>
<name>A0A345L258_9CAUD</name>
<dbReference type="RefSeq" id="YP_009839414.1">
    <property type="nucleotide sequence ID" value="NC_048720.1"/>
</dbReference>
<accession>A0A345L258</accession>
<protein>
    <recommendedName>
        <fullName evidence="3">Serine/threonine kinase</fullName>
    </recommendedName>
</protein>
<gene>
    <name evidence="1" type="primary">253</name>
    <name evidence="1" type="ORF">SEA_BLUEEYEDBEAUTY_253</name>
</gene>
<evidence type="ECO:0000313" key="1">
    <source>
        <dbReference type="EMBL" id="AXH49360.1"/>
    </source>
</evidence>
<organism evidence="1 2">
    <name type="scientific">Streptomyces phage Blueeyedbeauty</name>
    <dbReference type="NCBI Taxonomy" id="2250336"/>
    <lineage>
        <taxon>Viruses</taxon>
        <taxon>Duplodnaviria</taxon>
        <taxon>Heunggongvirae</taxon>
        <taxon>Uroviricota</taxon>
        <taxon>Caudoviricetes</taxon>
        <taxon>Stanwilliamsviridae</taxon>
        <taxon>Loccivirinae</taxon>
        <taxon>Annadreamyvirus</taxon>
        <taxon>Annadreamyvirus blueeyedbeauty</taxon>
    </lineage>
</organism>
<evidence type="ECO:0008006" key="3">
    <source>
        <dbReference type="Google" id="ProtNLM"/>
    </source>
</evidence>
<proteinExistence type="predicted"/>
<keyword evidence="2" id="KW-1185">Reference proteome</keyword>
<dbReference type="EMBL" id="MH536814">
    <property type="protein sequence ID" value="AXH49360.1"/>
    <property type="molecule type" value="Genomic_DNA"/>
</dbReference>
<dbReference type="KEGG" id="vg:55600043"/>